<dbReference type="Proteomes" id="UP000757540">
    <property type="component" value="Unassembled WGS sequence"/>
</dbReference>
<dbReference type="InterPro" id="IPR036028">
    <property type="entry name" value="SH3-like_dom_sf"/>
</dbReference>
<dbReference type="PANTHER" id="PTHR21666">
    <property type="entry name" value="PEPTIDASE-RELATED"/>
    <property type="match status" value="1"/>
</dbReference>
<organism evidence="4 5">
    <name type="scientific">Isoptericola halotolerans</name>
    <dbReference type="NCBI Taxonomy" id="300560"/>
    <lineage>
        <taxon>Bacteria</taxon>
        <taxon>Bacillati</taxon>
        <taxon>Actinomycetota</taxon>
        <taxon>Actinomycetes</taxon>
        <taxon>Micrococcales</taxon>
        <taxon>Promicromonosporaceae</taxon>
        <taxon>Isoptericola</taxon>
    </lineage>
</organism>
<dbReference type="EMBL" id="JABEZU010000001">
    <property type="protein sequence ID" value="NOV95703.1"/>
    <property type="molecule type" value="Genomic_DNA"/>
</dbReference>
<dbReference type="PANTHER" id="PTHR21666:SF270">
    <property type="entry name" value="MUREIN HYDROLASE ACTIVATOR ENVC"/>
    <property type="match status" value="1"/>
</dbReference>
<keyword evidence="2" id="KW-0732">Signal</keyword>
<keyword evidence="5" id="KW-1185">Reference proteome</keyword>
<gene>
    <name evidence="4" type="ORF">HDG69_000256</name>
</gene>
<feature type="region of interest" description="Disordered" evidence="1">
    <location>
        <begin position="127"/>
        <end position="147"/>
    </location>
</feature>
<evidence type="ECO:0000256" key="2">
    <source>
        <dbReference type="SAM" id="SignalP"/>
    </source>
</evidence>
<comment type="caution">
    <text evidence="4">The sequence shown here is derived from an EMBL/GenBank/DDBJ whole genome shotgun (WGS) entry which is preliminary data.</text>
</comment>
<evidence type="ECO:0000259" key="3">
    <source>
        <dbReference type="PROSITE" id="PS51781"/>
    </source>
</evidence>
<dbReference type="Pfam" id="PF06347">
    <property type="entry name" value="SH3_4"/>
    <property type="match status" value="1"/>
</dbReference>
<reference evidence="4 5" key="1">
    <citation type="submission" date="2020-05" db="EMBL/GenBank/DDBJ databases">
        <title>Genomic Encyclopedia of Type Strains, Phase III (KMG-III): the genomes of soil and plant-associated and newly described type strains.</title>
        <authorList>
            <person name="Whitman W."/>
        </authorList>
    </citation>
    <scope>NUCLEOTIDE SEQUENCE [LARGE SCALE GENOMIC DNA]</scope>
    <source>
        <strain evidence="4 5">KCTC 19046</strain>
    </source>
</reference>
<dbReference type="SUPFAM" id="SSF51261">
    <property type="entry name" value="Duplicated hybrid motif"/>
    <property type="match status" value="1"/>
</dbReference>
<dbReference type="InterPro" id="IPR050570">
    <property type="entry name" value="Cell_wall_metabolism_enzyme"/>
</dbReference>
<feature type="compositionally biased region" description="Basic residues" evidence="1">
    <location>
        <begin position="127"/>
        <end position="136"/>
    </location>
</feature>
<dbReference type="SUPFAM" id="SSF50044">
    <property type="entry name" value="SH3-domain"/>
    <property type="match status" value="1"/>
</dbReference>
<dbReference type="PROSITE" id="PS51781">
    <property type="entry name" value="SH3B"/>
    <property type="match status" value="1"/>
</dbReference>
<evidence type="ECO:0000256" key="1">
    <source>
        <dbReference type="SAM" id="MobiDB-lite"/>
    </source>
</evidence>
<evidence type="ECO:0000313" key="5">
    <source>
        <dbReference type="Proteomes" id="UP000757540"/>
    </source>
</evidence>
<evidence type="ECO:0000313" key="4">
    <source>
        <dbReference type="EMBL" id="NOV95703.1"/>
    </source>
</evidence>
<dbReference type="Gene3D" id="2.30.30.40">
    <property type="entry name" value="SH3 Domains"/>
    <property type="match status" value="3"/>
</dbReference>
<dbReference type="InterPro" id="IPR016047">
    <property type="entry name" value="M23ase_b-sheet_dom"/>
</dbReference>
<dbReference type="Pfam" id="PF01551">
    <property type="entry name" value="Peptidase_M23"/>
    <property type="match status" value="1"/>
</dbReference>
<name>A0ABX2A186_9MICO</name>
<dbReference type="CDD" id="cd12797">
    <property type="entry name" value="M23_peptidase"/>
    <property type="match status" value="1"/>
</dbReference>
<feature type="signal peptide" evidence="2">
    <location>
        <begin position="1"/>
        <end position="34"/>
    </location>
</feature>
<feature type="domain" description="SH3b" evidence="3">
    <location>
        <begin position="335"/>
        <end position="398"/>
    </location>
</feature>
<proteinExistence type="predicted"/>
<dbReference type="Gene3D" id="2.70.70.10">
    <property type="entry name" value="Glucose Permease (Domain IIA)"/>
    <property type="match status" value="1"/>
</dbReference>
<accession>A0ABX2A186</accession>
<dbReference type="RefSeq" id="WP_171781975.1">
    <property type="nucleotide sequence ID" value="NZ_BAAAML010000002.1"/>
</dbReference>
<dbReference type="InterPro" id="IPR003646">
    <property type="entry name" value="SH3-like_bac-type"/>
</dbReference>
<protein>
    <submittedName>
        <fullName evidence="4">Uncharacterized protein YgiM (DUF1202 family)</fullName>
    </submittedName>
</protein>
<dbReference type="InterPro" id="IPR010466">
    <property type="entry name" value="DUF1058"/>
</dbReference>
<feature type="chain" id="PRO_5046050395" evidence="2">
    <location>
        <begin position="35"/>
        <end position="399"/>
    </location>
</feature>
<sequence length="399" mass="42944">MGSFRGRATTWLLAVATALGLALTGVGVAAPAQAAAKVAAPLPDRTYVLSSYYGPRCMPIAGSSTYHQGQDFGASKGTAVRAIAPGTVSRAGSVRGFGEWVVIDHSTGGERFSSLYAHLVDGTKHVKKGQKVKRGQRIGDVGSTGTSTSPHLHLEIWQGGYPGGSTVDPLSFMKSRGVDLRSLSTRNYARTTPSSCKYFTTAKVNMRSGPGESYQVLRTPQPNVVIKGKPGAGSGDWRQVTRNGRSGWIHKNYLSPGYTSQGTRYTLSSLNLRAKASTSSKVKRTIPADAQVTMLRGLKGSWQRVRYGGQNGWVSAQHISDTRDGAQVVRNTSGNTYSWVRPSTLQLREGPSTSTAKVVTLKRDQRVRHLATMKNGWLKVKHGGKTGYVATRYLTSNRP</sequence>
<dbReference type="SMART" id="SM00287">
    <property type="entry name" value="SH3b"/>
    <property type="match status" value="3"/>
</dbReference>
<dbReference type="InterPro" id="IPR011055">
    <property type="entry name" value="Dup_hybrid_motif"/>
</dbReference>
<dbReference type="Pfam" id="PF08239">
    <property type="entry name" value="SH3_3"/>
    <property type="match status" value="2"/>
</dbReference>